<evidence type="ECO:0000313" key="2">
    <source>
        <dbReference type="Proteomes" id="UP001339883"/>
    </source>
</evidence>
<accession>A0ABU6DSK2</accession>
<comment type="caution">
    <text evidence="1">The sequence shown here is derived from an EMBL/GenBank/DDBJ whole genome shotgun (WGS) entry which is preliminary data.</text>
</comment>
<reference evidence="1 2" key="1">
    <citation type="submission" date="2019-08" db="EMBL/GenBank/DDBJ databases">
        <title>Five species of Acinetobacter isolated from floral nectar and animal pollinators.</title>
        <authorList>
            <person name="Hendry T.A."/>
        </authorList>
    </citation>
    <scope>NUCLEOTIDE SEQUENCE [LARGE SCALE GENOMIC DNA]</scope>
    <source>
        <strain evidence="1 2">MD18.27</strain>
    </source>
</reference>
<dbReference type="Gene3D" id="3.90.1720.10">
    <property type="entry name" value="endopeptidase domain like (from Nostoc punctiforme)"/>
    <property type="match status" value="1"/>
</dbReference>
<protein>
    <submittedName>
        <fullName evidence="1">CHAP domain-containing protein</fullName>
    </submittedName>
</protein>
<evidence type="ECO:0000313" key="1">
    <source>
        <dbReference type="EMBL" id="MEB5476817.1"/>
    </source>
</evidence>
<dbReference type="Proteomes" id="UP001339883">
    <property type="component" value="Unassembled WGS sequence"/>
</dbReference>
<proteinExistence type="predicted"/>
<keyword evidence="2" id="KW-1185">Reference proteome</keyword>
<dbReference type="EMBL" id="VTDN01000004">
    <property type="protein sequence ID" value="MEB5476817.1"/>
    <property type="molecule type" value="Genomic_DNA"/>
</dbReference>
<dbReference type="RefSeq" id="WP_196337687.1">
    <property type="nucleotide sequence ID" value="NZ_VTDN01000004.1"/>
</dbReference>
<sequence>MIHSAYTFDISNIESPITHNLFISTPSIPMLSQKNISSTSFHKRLKTFFYFSEESKDSTQITYHNVLSNINISKFTQALENISATVSQFQCAKSIRIALQTAGAKILQHPIAASDWGQTLESLGYKKIQPAFDQPLEGDIYIIKRTKRHSYGHIAGYTGTEWVSDYKQPTYEVYHDSGVKYQYYRLDSSS</sequence>
<gene>
    <name evidence="1" type="ORF">I2F25_07130</name>
</gene>
<organism evidence="1 2">
    <name type="scientific">Acinetobacter pollinis</name>
    <dbReference type="NCBI Taxonomy" id="2605270"/>
    <lineage>
        <taxon>Bacteria</taxon>
        <taxon>Pseudomonadati</taxon>
        <taxon>Pseudomonadota</taxon>
        <taxon>Gammaproteobacteria</taxon>
        <taxon>Moraxellales</taxon>
        <taxon>Moraxellaceae</taxon>
        <taxon>Acinetobacter</taxon>
    </lineage>
</organism>
<name>A0ABU6DSK2_9GAMM</name>